<dbReference type="InterPro" id="IPR027417">
    <property type="entry name" value="P-loop_NTPase"/>
</dbReference>
<keyword evidence="8 10" id="KW-0472">Membrane</keyword>
<feature type="transmembrane region" description="Helical" evidence="10">
    <location>
        <begin position="252"/>
        <end position="275"/>
    </location>
</feature>
<dbReference type="STRING" id="469383.Cwoe_0306"/>
<dbReference type="EMBL" id="CP001854">
    <property type="protein sequence ID" value="ADB48742.1"/>
    <property type="molecule type" value="Genomic_DNA"/>
</dbReference>
<evidence type="ECO:0000256" key="6">
    <source>
        <dbReference type="ARBA" id="ARBA00022840"/>
    </source>
</evidence>
<dbReference type="InterPro" id="IPR017871">
    <property type="entry name" value="ABC_transporter-like_CS"/>
</dbReference>
<dbReference type="FunFam" id="3.40.50.300:FF:000221">
    <property type="entry name" value="Multidrug ABC transporter ATP-binding protein"/>
    <property type="match status" value="1"/>
</dbReference>
<dbReference type="InterPro" id="IPR003593">
    <property type="entry name" value="AAA+_ATPase"/>
</dbReference>
<dbReference type="InterPro" id="IPR039421">
    <property type="entry name" value="Type_1_exporter"/>
</dbReference>
<evidence type="ECO:0000256" key="7">
    <source>
        <dbReference type="ARBA" id="ARBA00022989"/>
    </source>
</evidence>
<dbReference type="RefSeq" id="WP_012931795.1">
    <property type="nucleotide sequence ID" value="NC_013739.1"/>
</dbReference>
<dbReference type="InterPro" id="IPR036640">
    <property type="entry name" value="ABC1_TM_sf"/>
</dbReference>
<feature type="domain" description="ABC transmembrane type-1" evidence="12">
    <location>
        <begin position="26"/>
        <end position="318"/>
    </location>
</feature>
<protein>
    <submittedName>
        <fullName evidence="13">ABC transporter related protein</fullName>
    </submittedName>
</protein>
<dbReference type="GO" id="GO:0016887">
    <property type="term" value="F:ATP hydrolysis activity"/>
    <property type="evidence" value="ECO:0007669"/>
    <property type="project" value="InterPro"/>
</dbReference>
<comment type="similarity">
    <text evidence="9">Belongs to the ABC transporter superfamily. Siderophore-Fe(3+) uptake transporter (SIUT) (TC 3.A.1.21) family.</text>
</comment>
<dbReference type="GO" id="GO:0015421">
    <property type="term" value="F:ABC-type oligopeptide transporter activity"/>
    <property type="evidence" value="ECO:0007669"/>
    <property type="project" value="TreeGrafter"/>
</dbReference>
<dbReference type="Pfam" id="PF00664">
    <property type="entry name" value="ABC_membrane"/>
    <property type="match status" value="1"/>
</dbReference>
<evidence type="ECO:0000313" key="13">
    <source>
        <dbReference type="EMBL" id="ADB48742.1"/>
    </source>
</evidence>
<gene>
    <name evidence="13" type="ordered locus">Cwoe_0306</name>
</gene>
<dbReference type="CDD" id="cd18565">
    <property type="entry name" value="ABC_6TM_exporter_like"/>
    <property type="match status" value="1"/>
</dbReference>
<evidence type="ECO:0000256" key="4">
    <source>
        <dbReference type="ARBA" id="ARBA00022692"/>
    </source>
</evidence>
<dbReference type="PROSITE" id="PS00211">
    <property type="entry name" value="ABC_TRANSPORTER_1"/>
    <property type="match status" value="1"/>
</dbReference>
<dbReference type="Gene3D" id="1.20.1560.10">
    <property type="entry name" value="ABC transporter type 1, transmembrane domain"/>
    <property type="match status" value="1"/>
</dbReference>
<evidence type="ECO:0000256" key="1">
    <source>
        <dbReference type="ARBA" id="ARBA00004429"/>
    </source>
</evidence>
<keyword evidence="5" id="KW-0547">Nucleotide-binding</keyword>
<keyword evidence="6" id="KW-0067">ATP-binding</keyword>
<accession>D3F669</accession>
<keyword evidence="14" id="KW-1185">Reference proteome</keyword>
<dbReference type="SUPFAM" id="SSF90123">
    <property type="entry name" value="ABC transporter transmembrane region"/>
    <property type="match status" value="1"/>
</dbReference>
<dbReference type="InterPro" id="IPR003439">
    <property type="entry name" value="ABC_transporter-like_ATP-bd"/>
</dbReference>
<evidence type="ECO:0000256" key="5">
    <source>
        <dbReference type="ARBA" id="ARBA00022741"/>
    </source>
</evidence>
<keyword evidence="3" id="KW-1003">Cell membrane</keyword>
<dbReference type="Gene3D" id="3.40.50.300">
    <property type="entry name" value="P-loop containing nucleotide triphosphate hydrolases"/>
    <property type="match status" value="1"/>
</dbReference>
<keyword evidence="4 10" id="KW-0812">Transmembrane</keyword>
<dbReference type="InterPro" id="IPR011527">
    <property type="entry name" value="ABC1_TM_dom"/>
</dbReference>
<dbReference type="SMART" id="SM00382">
    <property type="entry name" value="AAA"/>
    <property type="match status" value="1"/>
</dbReference>
<dbReference type="GO" id="GO:0005886">
    <property type="term" value="C:plasma membrane"/>
    <property type="evidence" value="ECO:0007669"/>
    <property type="project" value="UniProtKB-SubCell"/>
</dbReference>
<proteinExistence type="inferred from homology"/>
<evidence type="ECO:0000256" key="3">
    <source>
        <dbReference type="ARBA" id="ARBA00022475"/>
    </source>
</evidence>
<dbReference type="PANTHER" id="PTHR43394">
    <property type="entry name" value="ATP-DEPENDENT PERMEASE MDL1, MITOCHONDRIAL"/>
    <property type="match status" value="1"/>
</dbReference>
<dbReference type="Pfam" id="PF00005">
    <property type="entry name" value="ABC_tran"/>
    <property type="match status" value="1"/>
</dbReference>
<dbReference type="SUPFAM" id="SSF52540">
    <property type="entry name" value="P-loop containing nucleoside triphosphate hydrolases"/>
    <property type="match status" value="1"/>
</dbReference>
<organism evidence="13 14">
    <name type="scientific">Conexibacter woesei (strain DSM 14684 / CCUG 47730 / CIP 108061 / JCM 11494 / NBRC 100937 / ID131577)</name>
    <dbReference type="NCBI Taxonomy" id="469383"/>
    <lineage>
        <taxon>Bacteria</taxon>
        <taxon>Bacillati</taxon>
        <taxon>Actinomycetota</taxon>
        <taxon>Thermoleophilia</taxon>
        <taxon>Solirubrobacterales</taxon>
        <taxon>Conexibacteraceae</taxon>
        <taxon>Conexibacter</taxon>
    </lineage>
</organism>
<evidence type="ECO:0000256" key="8">
    <source>
        <dbReference type="ARBA" id="ARBA00023136"/>
    </source>
</evidence>
<dbReference type="PROSITE" id="PS50929">
    <property type="entry name" value="ABC_TM1F"/>
    <property type="match status" value="1"/>
</dbReference>
<comment type="subcellular location">
    <subcellularLocation>
        <location evidence="1">Cell inner membrane</location>
        <topology evidence="1">Multi-pass membrane protein</topology>
    </subcellularLocation>
</comment>
<reference evidence="14" key="2">
    <citation type="submission" date="2010-01" db="EMBL/GenBank/DDBJ databases">
        <title>The complete genome of Conexibacter woesei DSM 14684.</title>
        <authorList>
            <consortium name="US DOE Joint Genome Institute (JGI-PGF)"/>
            <person name="Lucas S."/>
            <person name="Copeland A."/>
            <person name="Lapidus A."/>
            <person name="Glavina del Rio T."/>
            <person name="Dalin E."/>
            <person name="Tice H."/>
            <person name="Bruce D."/>
            <person name="Goodwin L."/>
            <person name="Pitluck S."/>
            <person name="Kyrpides N."/>
            <person name="Mavromatis K."/>
            <person name="Ivanova N."/>
            <person name="Mikhailova N."/>
            <person name="Chertkov O."/>
            <person name="Brettin T."/>
            <person name="Detter J.C."/>
            <person name="Han C."/>
            <person name="Larimer F."/>
            <person name="Land M."/>
            <person name="Hauser L."/>
            <person name="Markowitz V."/>
            <person name="Cheng J.-F."/>
            <person name="Hugenholtz P."/>
            <person name="Woyke T."/>
            <person name="Wu D."/>
            <person name="Pukall R."/>
            <person name="Steenblock K."/>
            <person name="Schneider S."/>
            <person name="Klenk H.-P."/>
            <person name="Eisen J.A."/>
        </authorList>
    </citation>
    <scope>NUCLEOTIDE SEQUENCE [LARGE SCALE GENOMIC DNA]</scope>
    <source>
        <strain evidence="14">DSM 14684 / CIP 108061 / JCM 11494 / NBRC 100937 / ID131577</strain>
    </source>
</reference>
<dbReference type="OrthoDB" id="5166472at2"/>
<dbReference type="GO" id="GO:0005524">
    <property type="term" value="F:ATP binding"/>
    <property type="evidence" value="ECO:0007669"/>
    <property type="project" value="UniProtKB-KW"/>
</dbReference>
<dbReference type="Proteomes" id="UP000008229">
    <property type="component" value="Chromosome"/>
</dbReference>
<evidence type="ECO:0000256" key="2">
    <source>
        <dbReference type="ARBA" id="ARBA00022448"/>
    </source>
</evidence>
<dbReference type="PANTHER" id="PTHR43394:SF1">
    <property type="entry name" value="ATP-BINDING CASSETTE SUB-FAMILY B MEMBER 10, MITOCHONDRIAL"/>
    <property type="match status" value="1"/>
</dbReference>
<dbReference type="AlphaFoldDB" id="D3F669"/>
<evidence type="ECO:0000259" key="11">
    <source>
        <dbReference type="PROSITE" id="PS50893"/>
    </source>
</evidence>
<keyword evidence="7 10" id="KW-1133">Transmembrane helix</keyword>
<sequence>MNEVAVHPLLRLWRRAPRYRGQVRRGVVWAILNQILDILPELLIGVAIDIVVREEGSIVGSVTGIEDREAQLFVLAGATAVIWLLESLTEYLAQRCWRTLSQDLQHDLRMDAYGHVQELELAWFEDREAGRLLTILNDDVNQLERFLDVGALQIIQTATSVVAVGAVFVIISPLLAVLAFLPVPVIVGGSLLFQRRLEPRYAKVREHAGRLGGLIGGNLGGIATIKAFGAERRESTRVAAASRDYASANRTAIALSAAFVPVIRTAILVGFMVTLVVGGHLTLNGTLEVGMFSVLVFMTQRLLWPLTRLGETLDLYQRGVASLRRILDLIDAPVQIRDGARELPPTADGATRRAVAFGDVGFVYRDDDGAVRTCVLDGLDLDVPAGETHAIVGPTGAGKSTVVKLLLRLYDAERGSVAIDGVEVRDLTFGSLRGAIGYVGQDTFLFDGSVADNLRYGAPDASDEQLRTAAELAEAHEFVEALPDGYDTPVGERGVRLSGGQRQRLTIARALVRDPSILVLDEATSAVDNETEAAIQRSLLRVSRERTTIVIAHRLSTIRHADRIHVLEGGRVTEAGTHDELLRNGGRYAALWAVQTGEVLRIGSSTAASGSFDTSAGTPG</sequence>
<dbReference type="KEGG" id="cwo:Cwoe_0306"/>
<reference evidence="13 14" key="1">
    <citation type="journal article" date="2010" name="Stand. Genomic Sci.">
        <title>Complete genome sequence of Conexibacter woesei type strain (ID131577).</title>
        <authorList>
            <person name="Pukall R."/>
            <person name="Lapidus A."/>
            <person name="Glavina Del Rio T."/>
            <person name="Copeland A."/>
            <person name="Tice H."/>
            <person name="Cheng J.-F."/>
            <person name="Lucas S."/>
            <person name="Chen F."/>
            <person name="Nolan M."/>
            <person name="Bruce D."/>
            <person name="Goodwin L."/>
            <person name="Pitluck S."/>
            <person name="Mavromatis K."/>
            <person name="Ivanova N."/>
            <person name="Ovchinnikova G."/>
            <person name="Pati A."/>
            <person name="Chen A."/>
            <person name="Palaniappan K."/>
            <person name="Land M."/>
            <person name="Hauser L."/>
            <person name="Chang Y.-J."/>
            <person name="Jeffries C.D."/>
            <person name="Chain P."/>
            <person name="Meincke L."/>
            <person name="Sims D."/>
            <person name="Brettin T."/>
            <person name="Detter J.C."/>
            <person name="Rohde M."/>
            <person name="Goeker M."/>
            <person name="Bristow J."/>
            <person name="Eisen J.A."/>
            <person name="Markowitz V."/>
            <person name="Kyrpides N.C."/>
            <person name="Klenk H.-P."/>
            <person name="Hugenholtz P."/>
        </authorList>
    </citation>
    <scope>NUCLEOTIDE SEQUENCE [LARGE SCALE GENOMIC DNA]</scope>
    <source>
        <strain evidence="14">DSM 14684 / CIP 108061 / JCM 11494 / NBRC 100937 / ID131577</strain>
    </source>
</reference>
<keyword evidence="2" id="KW-0813">Transport</keyword>
<name>D3F669_CONWI</name>
<evidence type="ECO:0000256" key="10">
    <source>
        <dbReference type="SAM" id="Phobius"/>
    </source>
</evidence>
<dbReference type="PROSITE" id="PS50893">
    <property type="entry name" value="ABC_TRANSPORTER_2"/>
    <property type="match status" value="1"/>
</dbReference>
<evidence type="ECO:0000256" key="9">
    <source>
        <dbReference type="ARBA" id="ARBA00023455"/>
    </source>
</evidence>
<evidence type="ECO:0000313" key="14">
    <source>
        <dbReference type="Proteomes" id="UP000008229"/>
    </source>
</evidence>
<feature type="transmembrane region" description="Helical" evidence="10">
    <location>
        <begin position="161"/>
        <end position="193"/>
    </location>
</feature>
<feature type="domain" description="ABC transporter" evidence="11">
    <location>
        <begin position="355"/>
        <end position="594"/>
    </location>
</feature>
<dbReference type="eggNOG" id="COG1132">
    <property type="taxonomic scope" value="Bacteria"/>
</dbReference>
<dbReference type="HOGENOM" id="CLU_000604_84_3_11"/>
<evidence type="ECO:0000259" key="12">
    <source>
        <dbReference type="PROSITE" id="PS50929"/>
    </source>
</evidence>